<dbReference type="GO" id="GO:0004476">
    <property type="term" value="F:mannose-6-phosphate isomerase activity"/>
    <property type="evidence" value="ECO:0007669"/>
    <property type="project" value="InterPro"/>
</dbReference>
<dbReference type="EMBL" id="RPFW01000001">
    <property type="protein sequence ID" value="TVZ07085.1"/>
    <property type="molecule type" value="Genomic_DNA"/>
</dbReference>
<dbReference type="Pfam" id="PF10432">
    <property type="entry name" value="bact-PGI_C"/>
    <property type="match status" value="1"/>
</dbReference>
<keyword evidence="2" id="KW-0413">Isomerase</keyword>
<dbReference type="InterPro" id="IPR046348">
    <property type="entry name" value="SIS_dom_sf"/>
</dbReference>
<dbReference type="AlphaFoldDB" id="A0A6P2C984"/>
<comment type="similarity">
    <text evidence="1">Belongs to the PGI/PMI family.</text>
</comment>
<sequence length="409" mass="41261">MNTPHGGASLAAFRLDDLELVEAGDPGGMLRQVASSAAQVRTALRACAEADLSAVHPDTRPRAIVVAGSGGAGGATFACDAVAAICGTGAPVQVTGVSGYQLPGWIGAADLVIAVSRSGHTAEALALATEAARRGCDLVGVGAPGSPLADLAARARGTFIPVTTVGPARAMPWALTVPLLVIAARLGVARMDDAAYEAAAVAMEDVSHQCRPSSESFVNPAKSLALDLVGRLPMIWGGSPLSAAAARRFASQLAANAKHPALIGLLPEAGHDQAAVFDGPYAPVPEPAFPEAEDIGSFGGGDFADFTDPGGSDLDGPSLDEASLRLVLLADPAGEHPTVARTRAAAAGLAEARGIDVSEITMDGGEPLRRLAVTVQLLDYASVYLGIAGGIDPLAIAAIKDLRELAGRE</sequence>
<keyword evidence="5" id="KW-1185">Reference proteome</keyword>
<dbReference type="GO" id="GO:1901135">
    <property type="term" value="P:carbohydrate derivative metabolic process"/>
    <property type="evidence" value="ECO:0007669"/>
    <property type="project" value="InterPro"/>
</dbReference>
<dbReference type="GO" id="GO:0005975">
    <property type="term" value="P:carbohydrate metabolic process"/>
    <property type="evidence" value="ECO:0007669"/>
    <property type="project" value="InterPro"/>
</dbReference>
<dbReference type="InterPro" id="IPR019490">
    <property type="entry name" value="Glu6P/Mann6P_isomerase_C"/>
</dbReference>
<dbReference type="RefSeq" id="WP_145851840.1">
    <property type="nucleotide sequence ID" value="NZ_RPFW01000001.1"/>
</dbReference>
<dbReference type="OrthoDB" id="5241724at2"/>
<dbReference type="SUPFAM" id="SSF53697">
    <property type="entry name" value="SIS domain"/>
    <property type="match status" value="1"/>
</dbReference>
<organism evidence="4 5">
    <name type="scientific">Trebonia kvetii</name>
    <dbReference type="NCBI Taxonomy" id="2480626"/>
    <lineage>
        <taxon>Bacteria</taxon>
        <taxon>Bacillati</taxon>
        <taxon>Actinomycetota</taxon>
        <taxon>Actinomycetes</taxon>
        <taxon>Streptosporangiales</taxon>
        <taxon>Treboniaceae</taxon>
        <taxon>Trebonia</taxon>
    </lineage>
</organism>
<evidence type="ECO:0000313" key="4">
    <source>
        <dbReference type="EMBL" id="TVZ07085.1"/>
    </source>
</evidence>
<dbReference type="GO" id="GO:0097367">
    <property type="term" value="F:carbohydrate derivative binding"/>
    <property type="evidence" value="ECO:0007669"/>
    <property type="project" value="InterPro"/>
</dbReference>
<dbReference type="Proteomes" id="UP000460272">
    <property type="component" value="Unassembled WGS sequence"/>
</dbReference>
<dbReference type="Gene3D" id="3.40.50.10490">
    <property type="entry name" value="Glucose-6-phosphate isomerase like protein, domain 1"/>
    <property type="match status" value="2"/>
</dbReference>
<name>A0A6P2C984_9ACTN</name>
<evidence type="ECO:0000259" key="3">
    <source>
        <dbReference type="Pfam" id="PF10432"/>
    </source>
</evidence>
<reference evidence="4 5" key="1">
    <citation type="submission" date="2018-11" db="EMBL/GenBank/DDBJ databases">
        <title>Trebonia kvetii gen.nov., sp.nov., a novel acidophilic actinobacterium, and proposal of the new actinobacterial family Treboniaceae fam. nov.</title>
        <authorList>
            <person name="Rapoport D."/>
            <person name="Sagova-Mareckova M."/>
            <person name="Sedlacek I."/>
            <person name="Provaznik J."/>
            <person name="Kralova S."/>
            <person name="Pavlinic D."/>
            <person name="Benes V."/>
            <person name="Kopecky J."/>
        </authorList>
    </citation>
    <scope>NUCLEOTIDE SEQUENCE [LARGE SCALE GENOMIC DNA]</scope>
    <source>
        <strain evidence="4 5">15Tr583</strain>
    </source>
</reference>
<proteinExistence type="inferred from homology"/>
<evidence type="ECO:0000256" key="2">
    <source>
        <dbReference type="ARBA" id="ARBA00023235"/>
    </source>
</evidence>
<dbReference type="GO" id="GO:0004347">
    <property type="term" value="F:glucose-6-phosphate isomerase activity"/>
    <property type="evidence" value="ECO:0007669"/>
    <property type="project" value="InterPro"/>
</dbReference>
<comment type="caution">
    <text evidence="4">The sequence shown here is derived from an EMBL/GenBank/DDBJ whole genome shotgun (WGS) entry which is preliminary data.</text>
</comment>
<evidence type="ECO:0000256" key="1">
    <source>
        <dbReference type="ARBA" id="ARBA00010523"/>
    </source>
</evidence>
<evidence type="ECO:0000313" key="5">
    <source>
        <dbReference type="Proteomes" id="UP000460272"/>
    </source>
</evidence>
<accession>A0A6P2C984</accession>
<protein>
    <submittedName>
        <fullName evidence="4">SIS domain-containing protein</fullName>
    </submittedName>
</protein>
<feature type="domain" description="Bifunctional glucose-6-phosphate/mannose-6-phosphate isomerase C-terminal" evidence="3">
    <location>
        <begin position="218"/>
        <end position="404"/>
    </location>
</feature>
<gene>
    <name evidence="4" type="ORF">EAS64_07140</name>
</gene>